<dbReference type="InterPro" id="IPR005814">
    <property type="entry name" value="Aminotrans_3"/>
</dbReference>
<evidence type="ECO:0000256" key="6">
    <source>
        <dbReference type="RuleBase" id="RU003560"/>
    </source>
</evidence>
<dbReference type="SUPFAM" id="SSF53383">
    <property type="entry name" value="PLP-dependent transferases"/>
    <property type="match status" value="1"/>
</dbReference>
<dbReference type="GO" id="GO:0004015">
    <property type="term" value="F:adenosylmethionine-8-amino-7-oxononanoate transaminase activity"/>
    <property type="evidence" value="ECO:0007669"/>
    <property type="project" value="TreeGrafter"/>
</dbReference>
<sequence>MSMEATLPALDDFWMPFTANRQFKASPRLLASAEGLFYRSVDGRQILDGCAGLWCCNAGHGRAEIAEAVSRQIRQLDYAPSFQMGHPLPFELASRLAAIAPPGLNKLFFTNSGSEAADTALKIALAYQRAIGQGTRTRLIGRELGYHGVGFGGISVGGMGGNRKAFSASLLPGVDHLPHTLDIERNAFSRGLPLHGAERADELERLVTLHGAENIAAVIVEPLSGSGGVILPPLGYLQRLREITRRHGILLIFDEVITGFGRVGEAFAAQRWGVTPDLLASAKGLTNGTVPMGAVFVDERIFEAFMDGPQGIELFHGYTYSGHPLACAAALATLDIYQREGLFQRAIELEDYWGEALLNLRGLPHIVDIRNVGLVGAVQFASDPAGAGLRGYRIFERCFQQGALVRCSGDTLALSPPLTIDRAHIDHLLETLAAAIRAVA</sequence>
<evidence type="ECO:0000256" key="1">
    <source>
        <dbReference type="ARBA" id="ARBA00001933"/>
    </source>
</evidence>
<dbReference type="RefSeq" id="WP_090212491.1">
    <property type="nucleotide sequence ID" value="NZ_LT629780.1"/>
</dbReference>
<protein>
    <submittedName>
        <fullName evidence="7">Beta-alanine--pyruvate transaminase</fullName>
    </submittedName>
</protein>
<dbReference type="PANTHER" id="PTHR42684:SF1">
    <property type="entry name" value="BETA-ALANINE--PYRUVATE AMINOTRANSFERASE"/>
    <property type="match status" value="1"/>
</dbReference>
<dbReference type="GO" id="GO:0030170">
    <property type="term" value="F:pyridoxal phosphate binding"/>
    <property type="evidence" value="ECO:0007669"/>
    <property type="project" value="InterPro"/>
</dbReference>
<evidence type="ECO:0000256" key="4">
    <source>
        <dbReference type="ARBA" id="ARBA00022679"/>
    </source>
</evidence>
<reference evidence="8" key="1">
    <citation type="submission" date="2016-10" db="EMBL/GenBank/DDBJ databases">
        <authorList>
            <person name="Varghese N."/>
            <person name="Submissions S."/>
        </authorList>
    </citation>
    <scope>NUCLEOTIDE SEQUENCE [LARGE SCALE GENOMIC DNA]</scope>
    <source>
        <strain evidence="8">CCTCC 2012022</strain>
    </source>
</reference>
<dbReference type="AlphaFoldDB" id="A0A1H2EZN5"/>
<keyword evidence="5 6" id="KW-0663">Pyridoxal phosphate</keyword>
<keyword evidence="3" id="KW-0032">Aminotransferase</keyword>
<organism evidence="7 8">
    <name type="scientific">Geopseudomonas guangdongensis</name>
    <dbReference type="NCBI Taxonomy" id="1245526"/>
    <lineage>
        <taxon>Bacteria</taxon>
        <taxon>Pseudomonadati</taxon>
        <taxon>Pseudomonadota</taxon>
        <taxon>Gammaproteobacteria</taxon>
        <taxon>Pseudomonadales</taxon>
        <taxon>Pseudomonadaceae</taxon>
        <taxon>Geopseudomonas</taxon>
    </lineage>
</organism>
<dbReference type="Pfam" id="PF00202">
    <property type="entry name" value="Aminotran_3"/>
    <property type="match status" value="1"/>
</dbReference>
<name>A0A1H2EZN5_9GAMM</name>
<dbReference type="Gene3D" id="3.40.640.10">
    <property type="entry name" value="Type I PLP-dependent aspartate aminotransferase-like (Major domain)"/>
    <property type="match status" value="1"/>
</dbReference>
<dbReference type="InterPro" id="IPR015421">
    <property type="entry name" value="PyrdxlP-dep_Trfase_major"/>
</dbReference>
<dbReference type="OrthoDB" id="9801052at2"/>
<proteinExistence type="inferred from homology"/>
<keyword evidence="7" id="KW-0670">Pyruvate</keyword>
<dbReference type="EMBL" id="LT629780">
    <property type="protein sequence ID" value="SDU00574.1"/>
    <property type="molecule type" value="Genomic_DNA"/>
</dbReference>
<dbReference type="FunFam" id="3.40.640.10:FF:000014">
    <property type="entry name" value="Adenosylmethionine-8-amino-7-oxononanoate aminotransferase, probable"/>
    <property type="match status" value="1"/>
</dbReference>
<dbReference type="PROSITE" id="PS00600">
    <property type="entry name" value="AA_TRANSFER_CLASS_3"/>
    <property type="match status" value="1"/>
</dbReference>
<evidence type="ECO:0000313" key="8">
    <source>
        <dbReference type="Proteomes" id="UP000243063"/>
    </source>
</evidence>
<dbReference type="STRING" id="1245526.SAMN05216580_0932"/>
<comment type="similarity">
    <text evidence="2 6">Belongs to the class-III pyridoxal-phosphate-dependent aminotransferase family.</text>
</comment>
<dbReference type="InterPro" id="IPR015424">
    <property type="entry name" value="PyrdxlP-dep_Trfase"/>
</dbReference>
<dbReference type="Gene3D" id="3.90.1150.10">
    <property type="entry name" value="Aspartate Aminotransferase, domain 1"/>
    <property type="match status" value="1"/>
</dbReference>
<keyword evidence="8" id="KW-1185">Reference proteome</keyword>
<evidence type="ECO:0000256" key="3">
    <source>
        <dbReference type="ARBA" id="ARBA00022576"/>
    </source>
</evidence>
<dbReference type="PANTHER" id="PTHR42684">
    <property type="entry name" value="ADENOSYLMETHIONINE-8-AMINO-7-OXONONANOATE AMINOTRANSFERASE"/>
    <property type="match status" value="1"/>
</dbReference>
<dbReference type="CDD" id="cd00610">
    <property type="entry name" value="OAT_like"/>
    <property type="match status" value="1"/>
</dbReference>
<dbReference type="InterPro" id="IPR049704">
    <property type="entry name" value="Aminotrans_3_PPA_site"/>
</dbReference>
<accession>A0A1H2EZN5</accession>
<dbReference type="InterPro" id="IPR015422">
    <property type="entry name" value="PyrdxlP-dep_Trfase_small"/>
</dbReference>
<evidence type="ECO:0000313" key="7">
    <source>
        <dbReference type="EMBL" id="SDU00574.1"/>
    </source>
</evidence>
<keyword evidence="4" id="KW-0808">Transferase</keyword>
<dbReference type="GO" id="GO:0009102">
    <property type="term" value="P:biotin biosynthetic process"/>
    <property type="evidence" value="ECO:0007669"/>
    <property type="project" value="TreeGrafter"/>
</dbReference>
<comment type="cofactor">
    <cofactor evidence="1">
        <name>pyridoxal 5'-phosphate</name>
        <dbReference type="ChEBI" id="CHEBI:597326"/>
    </cofactor>
</comment>
<evidence type="ECO:0000256" key="2">
    <source>
        <dbReference type="ARBA" id="ARBA00008954"/>
    </source>
</evidence>
<gene>
    <name evidence="7" type="ORF">SAMN05216580_0932</name>
</gene>
<dbReference type="Proteomes" id="UP000243063">
    <property type="component" value="Chromosome I"/>
</dbReference>
<evidence type="ECO:0000256" key="5">
    <source>
        <dbReference type="ARBA" id="ARBA00022898"/>
    </source>
</evidence>